<keyword evidence="4" id="KW-0479">Metal-binding</keyword>
<evidence type="ECO:0000259" key="8">
    <source>
        <dbReference type="Pfam" id="PF01850"/>
    </source>
</evidence>
<dbReference type="InterPro" id="IPR029060">
    <property type="entry name" value="PIN-like_dom_sf"/>
</dbReference>
<dbReference type="EC" id="3.1.-.-" evidence="9"/>
<evidence type="ECO:0000256" key="6">
    <source>
        <dbReference type="ARBA" id="ARBA00022842"/>
    </source>
</evidence>
<name>A0A7W9STI5_ARMRO</name>
<dbReference type="PANTHER" id="PTHR33653">
    <property type="entry name" value="RIBONUCLEASE VAPC2"/>
    <property type="match status" value="1"/>
</dbReference>
<evidence type="ECO:0000256" key="3">
    <source>
        <dbReference type="ARBA" id="ARBA00022722"/>
    </source>
</evidence>
<dbReference type="Pfam" id="PF01850">
    <property type="entry name" value="PIN"/>
    <property type="match status" value="1"/>
</dbReference>
<proteinExistence type="inferred from homology"/>
<dbReference type="Proteomes" id="UP000520814">
    <property type="component" value="Unassembled WGS sequence"/>
</dbReference>
<reference evidence="9 10" key="1">
    <citation type="submission" date="2020-08" db="EMBL/GenBank/DDBJ databases">
        <title>Genomic Encyclopedia of Type Strains, Phase IV (KMG-IV): sequencing the most valuable type-strain genomes for metagenomic binning, comparative biology and taxonomic classification.</title>
        <authorList>
            <person name="Goeker M."/>
        </authorList>
    </citation>
    <scope>NUCLEOTIDE SEQUENCE [LARGE SCALE GENOMIC DNA]</scope>
    <source>
        <strain evidence="9 10">DSM 23562</strain>
    </source>
</reference>
<evidence type="ECO:0000256" key="4">
    <source>
        <dbReference type="ARBA" id="ARBA00022723"/>
    </source>
</evidence>
<comment type="similarity">
    <text evidence="7">Belongs to the PINc/VapC protein family.</text>
</comment>
<evidence type="ECO:0000256" key="2">
    <source>
        <dbReference type="ARBA" id="ARBA00022649"/>
    </source>
</evidence>
<dbReference type="SUPFAM" id="SSF88723">
    <property type="entry name" value="PIN domain-like"/>
    <property type="match status" value="1"/>
</dbReference>
<keyword evidence="9" id="KW-0255">Endonuclease</keyword>
<dbReference type="PANTHER" id="PTHR33653:SF1">
    <property type="entry name" value="RIBONUCLEASE VAPC2"/>
    <property type="match status" value="1"/>
</dbReference>
<dbReference type="Gene3D" id="3.40.50.1010">
    <property type="entry name" value="5'-nuclease"/>
    <property type="match status" value="1"/>
</dbReference>
<dbReference type="GO" id="GO:0004519">
    <property type="term" value="F:endonuclease activity"/>
    <property type="evidence" value="ECO:0007669"/>
    <property type="project" value="UniProtKB-KW"/>
</dbReference>
<keyword evidence="2" id="KW-1277">Toxin-antitoxin system</keyword>
<evidence type="ECO:0000256" key="5">
    <source>
        <dbReference type="ARBA" id="ARBA00022801"/>
    </source>
</evidence>
<evidence type="ECO:0000313" key="10">
    <source>
        <dbReference type="Proteomes" id="UP000520814"/>
    </source>
</evidence>
<dbReference type="EMBL" id="JACHGW010000003">
    <property type="protein sequence ID" value="MBB6051748.1"/>
    <property type="molecule type" value="Genomic_DNA"/>
</dbReference>
<dbReference type="RefSeq" id="WP_184199360.1">
    <property type="nucleotide sequence ID" value="NZ_JACHGW010000003.1"/>
</dbReference>
<dbReference type="GO" id="GO:0046872">
    <property type="term" value="F:metal ion binding"/>
    <property type="evidence" value="ECO:0007669"/>
    <property type="project" value="UniProtKB-KW"/>
</dbReference>
<gene>
    <name evidence="9" type="ORF">HNQ39_003558</name>
</gene>
<keyword evidence="10" id="KW-1185">Reference proteome</keyword>
<protein>
    <submittedName>
        <fullName evidence="9">tRNA(fMet)-specific endonuclease VapC</fullName>
        <ecNumber evidence="9">3.1.-.-</ecNumber>
    </submittedName>
</protein>
<evidence type="ECO:0000256" key="7">
    <source>
        <dbReference type="ARBA" id="ARBA00038093"/>
    </source>
</evidence>
<dbReference type="CDD" id="cd09881">
    <property type="entry name" value="PIN_VapC4-5_FitB-like"/>
    <property type="match status" value="1"/>
</dbReference>
<evidence type="ECO:0000313" key="9">
    <source>
        <dbReference type="EMBL" id="MBB6051748.1"/>
    </source>
</evidence>
<dbReference type="InterPro" id="IPR050556">
    <property type="entry name" value="Type_II_TA_system_RNase"/>
</dbReference>
<comment type="cofactor">
    <cofactor evidence="1">
        <name>Mg(2+)</name>
        <dbReference type="ChEBI" id="CHEBI:18420"/>
    </cofactor>
</comment>
<dbReference type="AlphaFoldDB" id="A0A7W9STI5"/>
<keyword evidence="3" id="KW-0540">Nuclease</keyword>
<keyword evidence="6" id="KW-0460">Magnesium</keyword>
<accession>A0A7W9STI5</accession>
<keyword evidence="5 9" id="KW-0378">Hydrolase</keyword>
<feature type="domain" description="PIN" evidence="8">
    <location>
        <begin position="2"/>
        <end position="132"/>
    </location>
</feature>
<dbReference type="InterPro" id="IPR002716">
    <property type="entry name" value="PIN_dom"/>
</dbReference>
<sequence length="144" mass="16463">MYLLDTDHITLLARSGEEGERIRQRVLLAPEGEVSASIVSYEEQMRGWLAQLNRISAVNQQAIYYTRLEENLRFYNQIPLISFDTAVVEQFQALWVQRIRIGTMDLKIAATALAHDATLLTRNAKDFSKVPGLRLEDWSIGLPE</sequence>
<organism evidence="9 10">
    <name type="scientific">Armatimonas rosea</name>
    <dbReference type="NCBI Taxonomy" id="685828"/>
    <lineage>
        <taxon>Bacteria</taxon>
        <taxon>Bacillati</taxon>
        <taxon>Armatimonadota</taxon>
        <taxon>Armatimonadia</taxon>
        <taxon>Armatimonadales</taxon>
        <taxon>Armatimonadaceae</taxon>
        <taxon>Armatimonas</taxon>
    </lineage>
</organism>
<comment type="caution">
    <text evidence="9">The sequence shown here is derived from an EMBL/GenBank/DDBJ whole genome shotgun (WGS) entry which is preliminary data.</text>
</comment>
<evidence type="ECO:0000256" key="1">
    <source>
        <dbReference type="ARBA" id="ARBA00001946"/>
    </source>
</evidence>
<dbReference type="GO" id="GO:0016787">
    <property type="term" value="F:hydrolase activity"/>
    <property type="evidence" value="ECO:0007669"/>
    <property type="project" value="UniProtKB-KW"/>
</dbReference>